<comment type="caution">
    <text evidence="10">The sequence shown here is derived from an EMBL/GenBank/DDBJ whole genome shotgun (WGS) entry which is preliminary data.</text>
</comment>
<dbReference type="AlphaFoldDB" id="A0AA36G7K2"/>
<dbReference type="InterPro" id="IPR036396">
    <property type="entry name" value="Cyt_P450_sf"/>
</dbReference>
<comment type="cofactor">
    <cofactor evidence="1 8">
        <name>heme</name>
        <dbReference type="ChEBI" id="CHEBI:30413"/>
    </cofactor>
</comment>
<dbReference type="PROSITE" id="PS00086">
    <property type="entry name" value="CYTOCHROME_P450"/>
    <property type="match status" value="1"/>
</dbReference>
<keyword evidence="6 8" id="KW-0408">Iron</keyword>
<dbReference type="InterPro" id="IPR002401">
    <property type="entry name" value="Cyt_P450_E_grp-I"/>
</dbReference>
<feature type="binding site" description="axial binding residue" evidence="8">
    <location>
        <position position="360"/>
    </location>
    <ligand>
        <name>heme</name>
        <dbReference type="ChEBI" id="CHEBI:30413"/>
    </ligand>
    <ligandPart>
        <name>Fe</name>
        <dbReference type="ChEBI" id="CHEBI:18248"/>
    </ligandPart>
</feature>
<comment type="similarity">
    <text evidence="2 9">Belongs to the cytochrome P450 family.</text>
</comment>
<dbReference type="InterPro" id="IPR050476">
    <property type="entry name" value="Insect_CytP450_Detox"/>
</dbReference>
<keyword evidence="7 9" id="KW-0503">Monooxygenase</keyword>
<dbReference type="Proteomes" id="UP001177023">
    <property type="component" value="Unassembled WGS sequence"/>
</dbReference>
<dbReference type="Gene3D" id="1.10.630.10">
    <property type="entry name" value="Cytochrome P450"/>
    <property type="match status" value="1"/>
</dbReference>
<gene>
    <name evidence="10" type="ORF">MSPICULIGERA_LOCUS20838</name>
</gene>
<dbReference type="InterPro" id="IPR001128">
    <property type="entry name" value="Cyt_P450"/>
</dbReference>
<protein>
    <recommendedName>
        <fullName evidence="12">Cytochrome P450</fullName>
    </recommendedName>
</protein>
<evidence type="ECO:0000256" key="8">
    <source>
        <dbReference type="PIRSR" id="PIRSR602401-1"/>
    </source>
</evidence>
<dbReference type="Pfam" id="PF00067">
    <property type="entry name" value="p450"/>
    <property type="match status" value="1"/>
</dbReference>
<dbReference type="GO" id="GO:0005506">
    <property type="term" value="F:iron ion binding"/>
    <property type="evidence" value="ECO:0007669"/>
    <property type="project" value="InterPro"/>
</dbReference>
<evidence type="ECO:0000256" key="3">
    <source>
        <dbReference type="ARBA" id="ARBA00022617"/>
    </source>
</evidence>
<dbReference type="EMBL" id="CATQJA010002664">
    <property type="protein sequence ID" value="CAJ0582708.1"/>
    <property type="molecule type" value="Genomic_DNA"/>
</dbReference>
<evidence type="ECO:0000256" key="2">
    <source>
        <dbReference type="ARBA" id="ARBA00010617"/>
    </source>
</evidence>
<evidence type="ECO:0000313" key="11">
    <source>
        <dbReference type="Proteomes" id="UP001177023"/>
    </source>
</evidence>
<evidence type="ECO:0000256" key="6">
    <source>
        <dbReference type="ARBA" id="ARBA00023004"/>
    </source>
</evidence>
<dbReference type="SUPFAM" id="SSF48264">
    <property type="entry name" value="Cytochrome P450"/>
    <property type="match status" value="1"/>
</dbReference>
<evidence type="ECO:0000256" key="5">
    <source>
        <dbReference type="ARBA" id="ARBA00023002"/>
    </source>
</evidence>
<dbReference type="PANTHER" id="PTHR24292:SF102">
    <property type="entry name" value="CYTOCHROME P450 FAMILY-RELATED"/>
    <property type="match status" value="1"/>
</dbReference>
<evidence type="ECO:0000313" key="10">
    <source>
        <dbReference type="EMBL" id="CAJ0582708.1"/>
    </source>
</evidence>
<dbReference type="GO" id="GO:0016705">
    <property type="term" value="F:oxidoreductase activity, acting on paired donors, with incorporation or reduction of molecular oxygen"/>
    <property type="evidence" value="ECO:0007669"/>
    <property type="project" value="InterPro"/>
</dbReference>
<dbReference type="GO" id="GO:0020037">
    <property type="term" value="F:heme binding"/>
    <property type="evidence" value="ECO:0007669"/>
    <property type="project" value="InterPro"/>
</dbReference>
<organism evidence="10 11">
    <name type="scientific">Mesorhabditis spiculigera</name>
    <dbReference type="NCBI Taxonomy" id="96644"/>
    <lineage>
        <taxon>Eukaryota</taxon>
        <taxon>Metazoa</taxon>
        <taxon>Ecdysozoa</taxon>
        <taxon>Nematoda</taxon>
        <taxon>Chromadorea</taxon>
        <taxon>Rhabditida</taxon>
        <taxon>Rhabditina</taxon>
        <taxon>Rhabditomorpha</taxon>
        <taxon>Rhabditoidea</taxon>
        <taxon>Rhabditidae</taxon>
        <taxon>Mesorhabditinae</taxon>
        <taxon>Mesorhabditis</taxon>
    </lineage>
</organism>
<proteinExistence type="inferred from homology"/>
<keyword evidence="3 8" id="KW-0349">Heme</keyword>
<keyword evidence="11" id="KW-1185">Reference proteome</keyword>
<dbReference type="InterPro" id="IPR017972">
    <property type="entry name" value="Cyt_P450_CS"/>
</dbReference>
<name>A0AA36G7K2_9BILA</name>
<evidence type="ECO:0000256" key="1">
    <source>
        <dbReference type="ARBA" id="ARBA00001971"/>
    </source>
</evidence>
<dbReference type="PRINTS" id="PR00385">
    <property type="entry name" value="P450"/>
</dbReference>
<evidence type="ECO:0008006" key="12">
    <source>
        <dbReference type="Google" id="ProtNLM"/>
    </source>
</evidence>
<sequence>MGPKLFIITEDVDDAKEILVKKFECFTDRQEMDFLSDSLKNAIINQKGKRWRHSRAQLSPAFSTAKIRAMSHSVHKHMDILSTLLHRNARSGQAFDIYDLYKRLTLSVISECAFGLSSDCLQAEDCPFAFHAATYFRQLPSPENSSLMALSVIIPEFAPICEWLHTRISDAGRSETWLAYTLSQVIEHRMQTGDTSRPDVISILLASGLGREEIVNNGFAFLLAGYETTSTALGFATWLLARHPDVQQKLYEELMALPDPEQIHQYYDQVMRLPYLNAVYKEALRLFPPITFFVNRTCTRDCEIGGVLYTRGTQVGIPIWNILRSSDVWEKPNDFIPERFLDAPTNPFAWLPFGAGPRSCIGMRFAQMEFKIAIARTLSVFTLRLPENSKWALPLTNSTALLSTPEIQVICEPRRK</sequence>
<dbReference type="GO" id="GO:0004497">
    <property type="term" value="F:monooxygenase activity"/>
    <property type="evidence" value="ECO:0007669"/>
    <property type="project" value="UniProtKB-KW"/>
</dbReference>
<accession>A0AA36G7K2</accession>
<reference evidence="10" key="1">
    <citation type="submission" date="2023-06" db="EMBL/GenBank/DDBJ databases">
        <authorList>
            <person name="Delattre M."/>
        </authorList>
    </citation>
    <scope>NUCLEOTIDE SEQUENCE</scope>
    <source>
        <strain evidence="10">AF72</strain>
    </source>
</reference>
<keyword evidence="5 9" id="KW-0560">Oxidoreductase</keyword>
<evidence type="ECO:0000256" key="4">
    <source>
        <dbReference type="ARBA" id="ARBA00022723"/>
    </source>
</evidence>
<feature type="non-terminal residue" evidence="10">
    <location>
        <position position="416"/>
    </location>
</feature>
<keyword evidence="4 8" id="KW-0479">Metal-binding</keyword>
<dbReference type="PANTHER" id="PTHR24292">
    <property type="entry name" value="CYTOCHROME P450"/>
    <property type="match status" value="1"/>
</dbReference>
<evidence type="ECO:0000256" key="9">
    <source>
        <dbReference type="RuleBase" id="RU000461"/>
    </source>
</evidence>
<evidence type="ECO:0000256" key="7">
    <source>
        <dbReference type="ARBA" id="ARBA00023033"/>
    </source>
</evidence>
<dbReference type="FunFam" id="1.10.630.10:FF:000182">
    <property type="entry name" value="Cytochrome P450 3A4"/>
    <property type="match status" value="1"/>
</dbReference>
<dbReference type="PRINTS" id="PR00463">
    <property type="entry name" value="EP450I"/>
</dbReference>